<dbReference type="PANTHER" id="PTHR46910">
    <property type="entry name" value="TRANSCRIPTION FACTOR PDR1"/>
    <property type="match status" value="1"/>
</dbReference>
<feature type="compositionally biased region" description="Polar residues" evidence="9">
    <location>
        <begin position="875"/>
        <end position="885"/>
    </location>
</feature>
<dbReference type="SMART" id="SM00906">
    <property type="entry name" value="Fungal_trans"/>
    <property type="match status" value="1"/>
</dbReference>
<keyword evidence="7" id="KW-0539">Nucleus</keyword>
<dbReference type="GO" id="GO:0006351">
    <property type="term" value="P:DNA-templated transcription"/>
    <property type="evidence" value="ECO:0007669"/>
    <property type="project" value="InterPro"/>
</dbReference>
<feature type="region of interest" description="Disordered" evidence="9">
    <location>
        <begin position="764"/>
        <end position="812"/>
    </location>
</feature>
<dbReference type="EMBL" id="CCBN010000009">
    <property type="protein sequence ID" value="CDO54999.1"/>
    <property type="molecule type" value="Genomic_DNA"/>
</dbReference>
<keyword evidence="4" id="KW-0805">Transcription regulation</keyword>
<evidence type="ECO:0000256" key="6">
    <source>
        <dbReference type="ARBA" id="ARBA00023163"/>
    </source>
</evidence>
<dbReference type="Pfam" id="PF00172">
    <property type="entry name" value="Zn_clus"/>
    <property type="match status" value="1"/>
</dbReference>
<gene>
    <name evidence="11" type="ORF">BN980_GECA09s02562g</name>
</gene>
<evidence type="ECO:0000256" key="9">
    <source>
        <dbReference type="SAM" id="MobiDB-lite"/>
    </source>
</evidence>
<dbReference type="PANTHER" id="PTHR46910:SF12">
    <property type="entry name" value="REGULATORY PROTEIN CAT8"/>
    <property type="match status" value="1"/>
</dbReference>
<organism evidence="11 12">
    <name type="scientific">Geotrichum candidum</name>
    <name type="common">Oospora lactis</name>
    <name type="synonym">Dipodascus geotrichum</name>
    <dbReference type="NCBI Taxonomy" id="1173061"/>
    <lineage>
        <taxon>Eukaryota</taxon>
        <taxon>Fungi</taxon>
        <taxon>Dikarya</taxon>
        <taxon>Ascomycota</taxon>
        <taxon>Saccharomycotina</taxon>
        <taxon>Dipodascomycetes</taxon>
        <taxon>Dipodascales</taxon>
        <taxon>Dipodascaceae</taxon>
        <taxon>Geotrichum</taxon>
    </lineage>
</organism>
<dbReference type="OrthoDB" id="1924787at2759"/>
<dbReference type="InterPro" id="IPR001138">
    <property type="entry name" value="Zn2Cys6_DnaBD"/>
</dbReference>
<name>A0A0J9XBU7_GEOCN</name>
<keyword evidence="6" id="KW-0804">Transcription</keyword>
<evidence type="ECO:0000259" key="10">
    <source>
        <dbReference type="PROSITE" id="PS50048"/>
    </source>
</evidence>
<sequence length="987" mass="108740">MPDGAQAWKMIKTPGSRTDRIAQACDRCRSKKIRCDGKRPHCSQCASVGFECKISDKLSRRAFPRGYTESLEDRVRQLESENHKLLNLLDIKDEQMELLAKVDAVHDSIKPRPTPKPDTPETASSKYSNNNDNSNNNENNDSTNNKDASSPNKLETLDVYIVSSPDRISASKTFIGASTGNIFVTAFVEKLRNKYAAVIPSVEKLFETLDCLQSTANSNYNQNSSNNNSTQHPRPTASNSPVVDYLPTPASISTPASINTPGLSESPERPSFGFNIPSRLLSDKLTTIYFNEWNCMFNIIDQTEFLDEYQLLMTELSTGEAGGLYDMKKGKDNIFIVTTLLVLALGSLATKEKVSASMAMESIKLDQEWKSAFTPHLQSRPSYSTLRALLLALLYSLHTGTTENIWQYRMMAVNMAQRLGLHRKLVDPALDGEEDCRNRLLWTTYSLDCFAAAQTGAPRLFNDANIECPLPAKGFNQPCELSVYQFSACLAKIIETLYTSKIKTHPYKTVVMLEDHLESWKRDLPAELKFEFVDGAPVAQSPSPVHQKSPLFLMFYHYARILIHLPALCSPPDNNTKRGSSTVSVIQSARLLLELFNYLKARNVTSTLPLNTYKASVLFGSMVLYGAIDYSKSGALLTEVRKTLSVMLTQVHAELVARRPGVLTPESFHLFEEICEILSSVTNNPAASLTAAGGSAILGANNLRGAEEKKKRKSVKKDAGKTPVAQKEPTPPPVVSQAEDSESLRYSAINDLLYLNTIASQKRKQQQEKQLQSVQTQVPSPTTAAAPPPPPVQQHPPSLPPQQPPRVQVNTQPIPIPKASDVPAMARNISGSPLSQVSPEQYSGHNMYSVSSPGIPKVYDLDGKPSGLVSHNGRAGNSFSHQGSSPHAVLGPMPPGPTRQEHLAAHNAASNNNFHLHHHHHSHSNGGSNESSLHHHHPGDTLGGQGSPGDRHLHYGDYHENAELLQKLFTEITPPQPKNWHQGQQQS</sequence>
<protein>
    <submittedName>
        <fullName evidence="11">Similar to Saccharomyces cerevisiae YMR280C CAT8 Zinc cluster transcriptional activator necessary for derepression of a variety of genes under non-fermentative growth conditions</fullName>
    </submittedName>
</protein>
<feature type="compositionally biased region" description="Polar residues" evidence="9">
    <location>
        <begin position="230"/>
        <end position="241"/>
    </location>
</feature>
<dbReference type="Gene3D" id="4.10.240.10">
    <property type="entry name" value="Zn(2)-C6 fungal-type DNA-binding domain"/>
    <property type="match status" value="1"/>
</dbReference>
<feature type="compositionally biased region" description="Low complexity" evidence="9">
    <location>
        <begin position="128"/>
        <end position="147"/>
    </location>
</feature>
<dbReference type="PROSITE" id="PS50048">
    <property type="entry name" value="ZN2_CY6_FUNGAL_2"/>
    <property type="match status" value="1"/>
</dbReference>
<evidence type="ECO:0000256" key="7">
    <source>
        <dbReference type="ARBA" id="ARBA00023242"/>
    </source>
</evidence>
<dbReference type="AlphaFoldDB" id="A0A0J9XBU7"/>
<dbReference type="GO" id="GO:0000981">
    <property type="term" value="F:DNA-binding transcription factor activity, RNA polymerase II-specific"/>
    <property type="evidence" value="ECO:0007669"/>
    <property type="project" value="InterPro"/>
</dbReference>
<reference evidence="11" key="1">
    <citation type="submission" date="2014-03" db="EMBL/GenBank/DDBJ databases">
        <authorList>
            <person name="Casaregola S."/>
        </authorList>
    </citation>
    <scope>NUCLEOTIDE SEQUENCE [LARGE SCALE GENOMIC DNA]</scope>
    <source>
        <strain evidence="11">CLIB 918</strain>
    </source>
</reference>
<evidence type="ECO:0000256" key="2">
    <source>
        <dbReference type="ARBA" id="ARBA00022723"/>
    </source>
</evidence>
<evidence type="ECO:0000256" key="5">
    <source>
        <dbReference type="ARBA" id="ARBA00023125"/>
    </source>
</evidence>
<dbReference type="SUPFAM" id="SSF57701">
    <property type="entry name" value="Zn2/Cys6 DNA-binding domain"/>
    <property type="match status" value="1"/>
</dbReference>
<feature type="domain" description="Zn(2)-C6 fungal-type" evidence="10">
    <location>
        <begin position="24"/>
        <end position="54"/>
    </location>
</feature>
<feature type="region of interest" description="Disordered" evidence="9">
    <location>
        <begin position="219"/>
        <end position="244"/>
    </location>
</feature>
<proteinExistence type="predicted"/>
<evidence type="ECO:0000256" key="3">
    <source>
        <dbReference type="ARBA" id="ARBA00022833"/>
    </source>
</evidence>
<dbReference type="Pfam" id="PF04082">
    <property type="entry name" value="Fungal_trans"/>
    <property type="match status" value="1"/>
</dbReference>
<dbReference type="Proteomes" id="UP000242525">
    <property type="component" value="Unassembled WGS sequence"/>
</dbReference>
<feature type="compositionally biased region" description="Pro residues" evidence="9">
    <location>
        <begin position="786"/>
        <end position="804"/>
    </location>
</feature>
<comment type="caution">
    <text evidence="11">The sequence shown here is derived from an EMBL/GenBank/DDBJ whole genome shotgun (WGS) entry which is preliminary data.</text>
</comment>
<dbReference type="InterPro" id="IPR036864">
    <property type="entry name" value="Zn2-C6_fun-type_DNA-bd_sf"/>
</dbReference>
<feature type="region of interest" description="Disordered" evidence="9">
    <location>
        <begin position="875"/>
        <end position="901"/>
    </location>
</feature>
<evidence type="ECO:0000256" key="1">
    <source>
        <dbReference type="ARBA" id="ARBA00004123"/>
    </source>
</evidence>
<feature type="coiled-coil region" evidence="8">
    <location>
        <begin position="68"/>
        <end position="95"/>
    </location>
</feature>
<dbReference type="GO" id="GO:0008270">
    <property type="term" value="F:zinc ion binding"/>
    <property type="evidence" value="ECO:0007669"/>
    <property type="project" value="InterPro"/>
</dbReference>
<dbReference type="CDD" id="cd12148">
    <property type="entry name" value="fungal_TF_MHR"/>
    <property type="match status" value="1"/>
</dbReference>
<keyword evidence="12" id="KW-1185">Reference proteome</keyword>
<feature type="region of interest" description="Disordered" evidence="9">
    <location>
        <begin position="107"/>
        <end position="151"/>
    </location>
</feature>
<dbReference type="CDD" id="cd00067">
    <property type="entry name" value="GAL4"/>
    <property type="match status" value="1"/>
</dbReference>
<dbReference type="GO" id="GO:0003677">
    <property type="term" value="F:DNA binding"/>
    <property type="evidence" value="ECO:0007669"/>
    <property type="project" value="UniProtKB-KW"/>
</dbReference>
<dbReference type="FunFam" id="4.10.240.10:FF:000007">
    <property type="entry name" value="C6 transcription factor FacB"/>
    <property type="match status" value="1"/>
</dbReference>
<keyword evidence="2" id="KW-0479">Metal-binding</keyword>
<dbReference type="CDD" id="cd15485">
    <property type="entry name" value="ZIP_Cat8"/>
    <property type="match status" value="1"/>
</dbReference>
<dbReference type="PROSITE" id="PS00463">
    <property type="entry name" value="ZN2_CY6_FUNGAL_1"/>
    <property type="match status" value="1"/>
</dbReference>
<feature type="compositionally biased region" description="Low complexity" evidence="9">
    <location>
        <begin position="219"/>
        <end position="229"/>
    </location>
</feature>
<dbReference type="STRING" id="1173061.A0A0J9XBU7"/>
<feature type="region of interest" description="Disordered" evidence="9">
    <location>
        <begin position="914"/>
        <end position="955"/>
    </location>
</feature>
<feature type="region of interest" description="Disordered" evidence="9">
    <location>
        <begin position="703"/>
        <end position="741"/>
    </location>
</feature>
<evidence type="ECO:0000256" key="4">
    <source>
        <dbReference type="ARBA" id="ARBA00023015"/>
    </source>
</evidence>
<evidence type="ECO:0000256" key="8">
    <source>
        <dbReference type="SAM" id="Coils"/>
    </source>
</evidence>
<dbReference type="GO" id="GO:0005634">
    <property type="term" value="C:nucleus"/>
    <property type="evidence" value="ECO:0007669"/>
    <property type="project" value="UniProtKB-SubCell"/>
</dbReference>
<comment type="subcellular location">
    <subcellularLocation>
        <location evidence="1">Nucleus</location>
    </subcellularLocation>
</comment>
<evidence type="ECO:0000313" key="12">
    <source>
        <dbReference type="Proteomes" id="UP000242525"/>
    </source>
</evidence>
<keyword evidence="8" id="KW-0175">Coiled coil</keyword>
<keyword evidence="3" id="KW-0862">Zinc</keyword>
<accession>A0A0J9XBU7</accession>
<evidence type="ECO:0000313" key="11">
    <source>
        <dbReference type="EMBL" id="CDO54999.1"/>
    </source>
</evidence>
<dbReference type="SMART" id="SM00066">
    <property type="entry name" value="GAL4"/>
    <property type="match status" value="1"/>
</dbReference>
<dbReference type="InterPro" id="IPR050987">
    <property type="entry name" value="AtrR-like"/>
</dbReference>
<dbReference type="InterPro" id="IPR007219">
    <property type="entry name" value="XnlR_reg_dom"/>
</dbReference>
<feature type="compositionally biased region" description="Low complexity" evidence="9">
    <location>
        <begin position="768"/>
        <end position="785"/>
    </location>
</feature>
<keyword evidence="5" id="KW-0238">DNA-binding</keyword>